<reference evidence="3" key="1">
    <citation type="submission" date="2011-07" db="EMBL/GenBank/DDBJ databases">
        <authorList>
            <consortium name="Caenorhabditis brenneri Sequencing and Analysis Consortium"/>
            <person name="Wilson R.K."/>
        </authorList>
    </citation>
    <scope>NUCLEOTIDE SEQUENCE [LARGE SCALE GENOMIC DNA]</scope>
    <source>
        <strain evidence="3">PB2801</strain>
    </source>
</reference>
<dbReference type="PANTHER" id="PTHR47405">
    <property type="entry name" value="SERPENTINE RECEPTOR, CLASS H-RELATED"/>
    <property type="match status" value="1"/>
</dbReference>
<organism evidence="3">
    <name type="scientific">Caenorhabditis brenneri</name>
    <name type="common">Nematode worm</name>
    <dbReference type="NCBI Taxonomy" id="135651"/>
    <lineage>
        <taxon>Eukaryota</taxon>
        <taxon>Metazoa</taxon>
        <taxon>Ecdysozoa</taxon>
        <taxon>Nematoda</taxon>
        <taxon>Chromadorea</taxon>
        <taxon>Rhabditida</taxon>
        <taxon>Rhabditina</taxon>
        <taxon>Rhabditomorpha</taxon>
        <taxon>Rhabditoidea</taxon>
        <taxon>Rhabditidae</taxon>
        <taxon>Peloderinae</taxon>
        <taxon>Caenorhabditis</taxon>
    </lineage>
</organism>
<evidence type="ECO:0000256" key="1">
    <source>
        <dbReference type="SAM" id="Phobius"/>
    </source>
</evidence>
<dbReference type="Proteomes" id="UP000008068">
    <property type="component" value="Unassembled WGS sequence"/>
</dbReference>
<dbReference type="eggNOG" id="ENOG502T3FH">
    <property type="taxonomic scope" value="Eukaryota"/>
</dbReference>
<accession>G0P0J2</accession>
<dbReference type="HOGENOM" id="CLU_1918900_0_0_1"/>
<keyword evidence="1" id="KW-1133">Transmembrane helix</keyword>
<keyword evidence="1" id="KW-0812">Transmembrane</keyword>
<dbReference type="PANTHER" id="PTHR47405:SF3">
    <property type="entry name" value="SERPENTINE RECEPTOR, CLASS H"/>
    <property type="match status" value="1"/>
</dbReference>
<dbReference type="InParanoid" id="G0P0J2"/>
<evidence type="ECO:0000313" key="3">
    <source>
        <dbReference type="Proteomes" id="UP000008068"/>
    </source>
</evidence>
<protein>
    <recommendedName>
        <fullName evidence="4">G protein-coupled receptor</fullName>
    </recommendedName>
</protein>
<feature type="transmembrane region" description="Helical" evidence="1">
    <location>
        <begin position="39"/>
        <end position="64"/>
    </location>
</feature>
<evidence type="ECO:0008006" key="4">
    <source>
        <dbReference type="Google" id="ProtNLM"/>
    </source>
</evidence>
<dbReference type="InterPro" id="IPR019422">
    <property type="entry name" value="7TM_GPCR_serpentine_rcpt_Srh"/>
</dbReference>
<dbReference type="Pfam" id="PF10318">
    <property type="entry name" value="7TM_GPCR_Srh"/>
    <property type="match status" value="1"/>
</dbReference>
<feature type="transmembrane region" description="Helical" evidence="1">
    <location>
        <begin position="76"/>
        <end position="98"/>
    </location>
</feature>
<evidence type="ECO:0000313" key="2">
    <source>
        <dbReference type="EMBL" id="EGT41756.1"/>
    </source>
</evidence>
<dbReference type="EMBL" id="GL380000">
    <property type="protein sequence ID" value="EGT41756.1"/>
    <property type="molecule type" value="Genomic_DNA"/>
</dbReference>
<gene>
    <name evidence="2" type="ORF">CAEBREN_24127</name>
</gene>
<sequence>MTAALGSFSAGLAFHLTLRMLKAVRSSLSPSTAALQRNFIISLVVMAIIHGICILLPLLGLLWAISILITLSQFPYFPYLLVLVIQEHGALSTITMFLTNDLLRRTLFRMFSFRNRVGDSLIQSENNRSTVA</sequence>
<keyword evidence="1" id="KW-0472">Membrane</keyword>
<proteinExistence type="predicted"/>
<dbReference type="AlphaFoldDB" id="G0P0J2"/>
<keyword evidence="3" id="KW-1185">Reference proteome</keyword>
<name>G0P0J2_CAEBE</name>